<reference evidence="1" key="1">
    <citation type="submission" date="2022-08" db="UniProtKB">
        <authorList>
            <consortium name="EnsemblMetazoa"/>
        </authorList>
    </citation>
    <scope>IDENTIFICATION</scope>
    <source>
        <strain evidence="1">05x7-T-G4-1.051#20</strain>
    </source>
</reference>
<dbReference type="EnsemblMetazoa" id="G25113.4">
    <property type="protein sequence ID" value="G25113.4:cds"/>
    <property type="gene ID" value="G25113"/>
</dbReference>
<dbReference type="AlphaFoldDB" id="A0A8W8KYE2"/>
<proteinExistence type="predicted"/>
<organism evidence="1 2">
    <name type="scientific">Magallana gigas</name>
    <name type="common">Pacific oyster</name>
    <name type="synonym">Crassostrea gigas</name>
    <dbReference type="NCBI Taxonomy" id="29159"/>
    <lineage>
        <taxon>Eukaryota</taxon>
        <taxon>Metazoa</taxon>
        <taxon>Spiralia</taxon>
        <taxon>Lophotrochozoa</taxon>
        <taxon>Mollusca</taxon>
        <taxon>Bivalvia</taxon>
        <taxon>Autobranchia</taxon>
        <taxon>Pteriomorphia</taxon>
        <taxon>Ostreida</taxon>
        <taxon>Ostreoidea</taxon>
        <taxon>Ostreidae</taxon>
        <taxon>Magallana</taxon>
    </lineage>
</organism>
<evidence type="ECO:0000313" key="2">
    <source>
        <dbReference type="Proteomes" id="UP000005408"/>
    </source>
</evidence>
<evidence type="ECO:0000313" key="1">
    <source>
        <dbReference type="EnsemblMetazoa" id="G25113.4:cds"/>
    </source>
</evidence>
<name>A0A8W8KYE2_MAGGI</name>
<protein>
    <submittedName>
        <fullName evidence="1">Uncharacterized protein</fullName>
    </submittedName>
</protein>
<dbReference type="Proteomes" id="UP000005408">
    <property type="component" value="Unassembled WGS sequence"/>
</dbReference>
<sequence length="57" mass="6434">NNDCVHLLDKNGEFSQFLVDQESDIERPCSLGLDTDGHLWVGNATGHVHVFSYCTWL</sequence>
<keyword evidence="2" id="KW-1185">Reference proteome</keyword>
<accession>A0A8W8KYE2</accession>
<dbReference type="SUPFAM" id="SSF63829">
    <property type="entry name" value="Calcium-dependent phosphotriesterase"/>
    <property type="match status" value="1"/>
</dbReference>